<evidence type="ECO:0000256" key="4">
    <source>
        <dbReference type="ARBA" id="ARBA00010231"/>
    </source>
</evidence>
<dbReference type="AlphaFoldDB" id="Q1JL03"/>
<accession>Q1JL03</accession>
<sequence>MSNMTYNEVYQEWLHNNDLSDDIKADLAAIKDNEAEIQDRFYKTLEFGTAGLRGKLGAGTNRMNTYMVGKAAQALANTIIDHGPEAVKKGIAVSYDVRYQSRTFAELTCSIMAANGIKAYLYKGIRPTPMCSYAIRALGCISGVMITASHNPQAYNGYKAYWQEGSQILDDIADQIAQHMAALTQYQEIKQMPFEKALDSGLVTYIDESIEEAYKKEVLGLTINDTDIDKSVRVVYTPLNGVGNLPVREVLRRRGFENVYVVPEQEMPDPDFTTVGYPNPEVPKTFAYSEKLGKAVDADILIATDPDCDRVALEVKNAVGDYVFLNGNKIGALLSYYIFSQRFDLGNLPANPVLVKSIVTGDLSRAIASHYGIETVETLTGFKNICGKANEYDVTKQKNYLFGYEESIGFCYGTFVRDKDAVSASMMIVEMAAYYKKKGQNLLDVLQTIYATFGYYNERQIALELEGIEGQKRIARIMEDFRQTPIASVAEMALDKTIDFIDGYQDFPKQNCLKFYLDDGSWYALRPSGTEPKIKFYLYTIGQTQENSATKLDAIEAACRTKINQVN</sequence>
<dbReference type="InterPro" id="IPR005846">
    <property type="entry name" value="A-D-PHexomutase_a/b/a-III"/>
</dbReference>
<dbReference type="Pfam" id="PF02880">
    <property type="entry name" value="PGM_PMM_III"/>
    <property type="match status" value="1"/>
</dbReference>
<dbReference type="GO" id="GO:0000287">
    <property type="term" value="F:magnesium ion binding"/>
    <property type="evidence" value="ECO:0007669"/>
    <property type="project" value="InterPro"/>
</dbReference>
<dbReference type="Pfam" id="PF02878">
    <property type="entry name" value="PGM_PMM_I"/>
    <property type="match status" value="1"/>
</dbReference>
<evidence type="ECO:0000259" key="13">
    <source>
        <dbReference type="Pfam" id="PF02878"/>
    </source>
</evidence>
<dbReference type="SUPFAM" id="SSF55957">
    <property type="entry name" value="Phosphoglucomutase, C-terminal domain"/>
    <property type="match status" value="1"/>
</dbReference>
<dbReference type="KEGG" id="spk:MGAS9429_Spy1229"/>
<feature type="domain" description="Alpha-D-phosphohexomutase alpha/beta/alpha" evidence="13">
    <location>
        <begin position="46"/>
        <end position="186"/>
    </location>
</feature>
<organism evidence="16 17">
    <name type="scientific">Streptococcus pyogenes serotype M12 (strain MGAS9429)</name>
    <dbReference type="NCBI Taxonomy" id="370551"/>
    <lineage>
        <taxon>Bacteria</taxon>
        <taxon>Bacillati</taxon>
        <taxon>Bacillota</taxon>
        <taxon>Bacilli</taxon>
        <taxon>Lactobacillales</taxon>
        <taxon>Streptococcaceae</taxon>
        <taxon>Streptococcus</taxon>
    </lineage>
</organism>
<evidence type="ECO:0000256" key="2">
    <source>
        <dbReference type="ARBA" id="ARBA00005164"/>
    </source>
</evidence>
<evidence type="ECO:0000313" key="16">
    <source>
        <dbReference type="EMBL" id="ABF32416.1"/>
    </source>
</evidence>
<evidence type="ECO:0000259" key="15">
    <source>
        <dbReference type="Pfam" id="PF02880"/>
    </source>
</evidence>
<reference evidence="16 17" key="1">
    <citation type="journal article" date="2006" name="Proc. Natl. Acad. Sci. U.S.A.">
        <title>Molecular genetic anatomy of inter- and intraserotype variation in the human bacterial pathogen group A Streptococcus.</title>
        <authorList>
            <person name="Beres S.B."/>
            <person name="Richter E.W."/>
            <person name="Nagiec M.J."/>
            <person name="Sumby P."/>
            <person name="Porcella S.F."/>
            <person name="DeLeo F.R."/>
            <person name="Musser J.M."/>
        </authorList>
    </citation>
    <scope>NUCLEOTIDE SEQUENCE [LARGE SCALE GENOMIC DNA]</scope>
    <source>
        <strain evidence="16 17">MGAS9429</strain>
    </source>
</reference>
<evidence type="ECO:0000256" key="6">
    <source>
        <dbReference type="ARBA" id="ARBA00022723"/>
    </source>
</evidence>
<dbReference type="InterPro" id="IPR005841">
    <property type="entry name" value="Alpha-D-phosphohexomutase_SF"/>
</dbReference>
<dbReference type="PANTHER" id="PTHR45745">
    <property type="entry name" value="PHOSPHOMANNOMUTASE 45A"/>
    <property type="match status" value="1"/>
</dbReference>
<evidence type="ECO:0000256" key="9">
    <source>
        <dbReference type="ARBA" id="ARBA00039995"/>
    </source>
</evidence>
<dbReference type="EMBL" id="CP000259">
    <property type="protein sequence ID" value="ABF32416.1"/>
    <property type="molecule type" value="Genomic_DNA"/>
</dbReference>
<keyword evidence="5" id="KW-0597">Phosphoprotein</keyword>
<comment type="pathway">
    <text evidence="3">Lipid metabolism.</text>
</comment>
<evidence type="ECO:0000256" key="12">
    <source>
        <dbReference type="RuleBase" id="RU004326"/>
    </source>
</evidence>
<proteinExistence type="inferred from homology"/>
<evidence type="ECO:0000256" key="1">
    <source>
        <dbReference type="ARBA" id="ARBA00001946"/>
    </source>
</evidence>
<dbReference type="Gene3D" id="3.40.120.10">
    <property type="entry name" value="Alpha-D-Glucose-1,6-Bisphosphate, subunit A, domain 3"/>
    <property type="match status" value="3"/>
</dbReference>
<evidence type="ECO:0000256" key="5">
    <source>
        <dbReference type="ARBA" id="ARBA00022553"/>
    </source>
</evidence>
<dbReference type="InterPro" id="IPR016066">
    <property type="entry name" value="A-D-PHexomutase_CS"/>
</dbReference>
<dbReference type="PRINTS" id="PR00509">
    <property type="entry name" value="PGMPMM"/>
</dbReference>
<dbReference type="InterPro" id="IPR005845">
    <property type="entry name" value="A-D-PHexomutase_a/b/a-II"/>
</dbReference>
<dbReference type="Pfam" id="PF02879">
    <property type="entry name" value="PGM_PMM_II"/>
    <property type="match status" value="1"/>
</dbReference>
<dbReference type="HOGENOM" id="CLU_016950_0_0_9"/>
<comment type="similarity">
    <text evidence="4 12">Belongs to the phosphohexose mutase family.</text>
</comment>
<name>Q1JL03_STRPC</name>
<dbReference type="PROSITE" id="PS00710">
    <property type="entry name" value="PGM_PMM"/>
    <property type="match status" value="1"/>
</dbReference>
<protein>
    <recommendedName>
        <fullName evidence="9">Phosphoglucomutase</fullName>
    </recommendedName>
    <alternativeName>
        <fullName evidence="11">Alpha-phosphoglucomutase</fullName>
    </alternativeName>
    <alternativeName>
        <fullName evidence="10">Glucose phosphomutase</fullName>
    </alternativeName>
</protein>
<evidence type="ECO:0000259" key="14">
    <source>
        <dbReference type="Pfam" id="PF02879"/>
    </source>
</evidence>
<evidence type="ECO:0000256" key="7">
    <source>
        <dbReference type="ARBA" id="ARBA00022842"/>
    </source>
</evidence>
<dbReference type="InterPro" id="IPR005844">
    <property type="entry name" value="A-D-PHexomutase_a/b/a-I"/>
</dbReference>
<dbReference type="PANTHER" id="PTHR45745:SF1">
    <property type="entry name" value="PHOSPHOGLUCOMUTASE 2B-RELATED"/>
    <property type="match status" value="1"/>
</dbReference>
<evidence type="ECO:0000313" key="17">
    <source>
        <dbReference type="Proteomes" id="UP000002433"/>
    </source>
</evidence>
<comment type="cofactor">
    <cofactor evidence="1">
        <name>Mg(2+)</name>
        <dbReference type="ChEBI" id="CHEBI:18420"/>
    </cofactor>
</comment>
<dbReference type="GO" id="GO:0008973">
    <property type="term" value="F:phosphopentomutase activity"/>
    <property type="evidence" value="ECO:0007669"/>
    <property type="project" value="TreeGrafter"/>
</dbReference>
<keyword evidence="8 16" id="KW-0413">Isomerase</keyword>
<keyword evidence="6 12" id="KW-0479">Metal-binding</keyword>
<comment type="pathway">
    <text evidence="2">Glycolipid metabolism; diglucosyl-diacylglycerol biosynthesis.</text>
</comment>
<dbReference type="InterPro" id="IPR016055">
    <property type="entry name" value="A-D-PHexomutase_a/b/a-I/II/III"/>
</dbReference>
<keyword evidence="7 12" id="KW-0460">Magnesium</keyword>
<dbReference type="SUPFAM" id="SSF53738">
    <property type="entry name" value="Phosphoglucomutase, first 3 domains"/>
    <property type="match status" value="3"/>
</dbReference>
<gene>
    <name evidence="16" type="ordered locus">MGAS9429_Spy1229</name>
</gene>
<dbReference type="Gene3D" id="3.30.310.50">
    <property type="entry name" value="Alpha-D-phosphohexomutase, C-terminal domain"/>
    <property type="match status" value="1"/>
</dbReference>
<dbReference type="GO" id="GO:0006166">
    <property type="term" value="P:purine ribonucleoside salvage"/>
    <property type="evidence" value="ECO:0007669"/>
    <property type="project" value="TreeGrafter"/>
</dbReference>
<feature type="domain" description="Alpha-D-phosphohexomutase alpha/beta/alpha" evidence="14">
    <location>
        <begin position="228"/>
        <end position="313"/>
    </location>
</feature>
<evidence type="ECO:0000256" key="8">
    <source>
        <dbReference type="ARBA" id="ARBA00023235"/>
    </source>
</evidence>
<evidence type="ECO:0000256" key="10">
    <source>
        <dbReference type="ARBA" id="ARBA00041398"/>
    </source>
</evidence>
<dbReference type="InterPro" id="IPR036900">
    <property type="entry name" value="A-D-PHexomutase_C_sf"/>
</dbReference>
<dbReference type="GO" id="GO:0005975">
    <property type="term" value="P:carbohydrate metabolic process"/>
    <property type="evidence" value="ECO:0007669"/>
    <property type="project" value="InterPro"/>
</dbReference>
<evidence type="ECO:0000256" key="11">
    <source>
        <dbReference type="ARBA" id="ARBA00041467"/>
    </source>
</evidence>
<evidence type="ECO:0000256" key="3">
    <source>
        <dbReference type="ARBA" id="ARBA00005189"/>
    </source>
</evidence>
<feature type="domain" description="Alpha-D-phosphohexomutase alpha/beta/alpha" evidence="15">
    <location>
        <begin position="326"/>
        <end position="445"/>
    </location>
</feature>
<dbReference type="CDD" id="cd05799">
    <property type="entry name" value="PGM2"/>
    <property type="match status" value="1"/>
</dbReference>
<dbReference type="Proteomes" id="UP000002433">
    <property type="component" value="Chromosome"/>
</dbReference>